<feature type="coiled-coil region" evidence="1">
    <location>
        <begin position="128"/>
        <end position="159"/>
    </location>
</feature>
<evidence type="ECO:0000313" key="2">
    <source>
        <dbReference type="EMBL" id="CAD8168659.1"/>
    </source>
</evidence>
<protein>
    <submittedName>
        <fullName evidence="2">Uncharacterized protein</fullName>
    </submittedName>
</protein>
<evidence type="ECO:0000256" key="1">
    <source>
        <dbReference type="SAM" id="Coils"/>
    </source>
</evidence>
<dbReference type="OMA" id="NWFANIW"/>
<keyword evidence="1" id="KW-0175">Coiled coil</keyword>
<dbReference type="Proteomes" id="UP000683925">
    <property type="component" value="Unassembled WGS sequence"/>
</dbReference>
<reference evidence="2" key="1">
    <citation type="submission" date="2021-01" db="EMBL/GenBank/DDBJ databases">
        <authorList>
            <consortium name="Genoscope - CEA"/>
            <person name="William W."/>
        </authorList>
    </citation>
    <scope>NUCLEOTIDE SEQUENCE</scope>
</reference>
<keyword evidence="3" id="KW-1185">Reference proteome</keyword>
<organism evidence="2 3">
    <name type="scientific">Paramecium octaurelia</name>
    <dbReference type="NCBI Taxonomy" id="43137"/>
    <lineage>
        <taxon>Eukaryota</taxon>
        <taxon>Sar</taxon>
        <taxon>Alveolata</taxon>
        <taxon>Ciliophora</taxon>
        <taxon>Intramacronucleata</taxon>
        <taxon>Oligohymenophorea</taxon>
        <taxon>Peniculida</taxon>
        <taxon>Parameciidae</taxon>
        <taxon>Paramecium</taxon>
    </lineage>
</organism>
<dbReference type="EMBL" id="CAJJDP010000052">
    <property type="protein sequence ID" value="CAD8168659.1"/>
    <property type="molecule type" value="Genomic_DNA"/>
</dbReference>
<accession>A0A8S1UYM5</accession>
<dbReference type="AlphaFoldDB" id="A0A8S1UYM5"/>
<dbReference type="OrthoDB" id="10319707at2759"/>
<gene>
    <name evidence="2" type="ORF">POCTA_138.1.T0520103</name>
</gene>
<evidence type="ECO:0000313" key="3">
    <source>
        <dbReference type="Proteomes" id="UP000683925"/>
    </source>
</evidence>
<name>A0A8S1UYM5_PAROT</name>
<proteinExistence type="predicted"/>
<sequence length="276" mass="32743">MSINEQELQSNVEKIVENNKTTSRQNQLFQKNEDYREITQEIAIKELQKSSLLDNLLKQIELIVDNLIQKYFFDFQNQLLHISNELYQLKSKQTLFGGQDSSMKYTPVLSKNSSFNDINDQFFFEDSIKSVKAKIKSVKEELNKKIQNHELLINLLSDQQQSIFIIKTRKEVKENFKKNQLDGNVKQVIIECMNNQYQKCNEVFETKYNELKQFVDLNNQKFKTKEAVLWTIVNENKSEMDKINAQIDKINTQMTSLNKFLQDVKENNNWFANIWK</sequence>
<comment type="caution">
    <text evidence="2">The sequence shown here is derived from an EMBL/GenBank/DDBJ whole genome shotgun (WGS) entry which is preliminary data.</text>
</comment>